<feature type="repeat" description="ANK" evidence="3">
    <location>
        <begin position="44"/>
        <end position="76"/>
    </location>
</feature>
<name>A0AAN7BPU6_9PEZI</name>
<dbReference type="PANTHER" id="PTHR24173">
    <property type="entry name" value="ANKYRIN REPEAT CONTAINING"/>
    <property type="match status" value="1"/>
</dbReference>
<dbReference type="PROSITE" id="PS50088">
    <property type="entry name" value="ANK_REPEAT"/>
    <property type="match status" value="3"/>
</dbReference>
<evidence type="ECO:0000256" key="1">
    <source>
        <dbReference type="ARBA" id="ARBA00022737"/>
    </source>
</evidence>
<reference evidence="4" key="1">
    <citation type="journal article" date="2023" name="Mol. Phylogenet. Evol.">
        <title>Genome-scale phylogeny and comparative genomics of the fungal order Sordariales.</title>
        <authorList>
            <person name="Hensen N."/>
            <person name="Bonometti L."/>
            <person name="Westerberg I."/>
            <person name="Brannstrom I.O."/>
            <person name="Guillou S."/>
            <person name="Cros-Aarteil S."/>
            <person name="Calhoun S."/>
            <person name="Haridas S."/>
            <person name="Kuo A."/>
            <person name="Mondo S."/>
            <person name="Pangilinan J."/>
            <person name="Riley R."/>
            <person name="LaButti K."/>
            <person name="Andreopoulos B."/>
            <person name="Lipzen A."/>
            <person name="Chen C."/>
            <person name="Yan M."/>
            <person name="Daum C."/>
            <person name="Ng V."/>
            <person name="Clum A."/>
            <person name="Steindorff A."/>
            <person name="Ohm R.A."/>
            <person name="Martin F."/>
            <person name="Silar P."/>
            <person name="Natvig D.O."/>
            <person name="Lalanne C."/>
            <person name="Gautier V."/>
            <person name="Ament-Velasquez S.L."/>
            <person name="Kruys A."/>
            <person name="Hutchinson M.I."/>
            <person name="Powell A.J."/>
            <person name="Barry K."/>
            <person name="Miller A.N."/>
            <person name="Grigoriev I.V."/>
            <person name="Debuchy R."/>
            <person name="Gladieux P."/>
            <person name="Hiltunen Thoren M."/>
            <person name="Johannesson H."/>
        </authorList>
    </citation>
    <scope>NUCLEOTIDE SEQUENCE</scope>
    <source>
        <strain evidence="4">CBS 990.96</strain>
    </source>
</reference>
<dbReference type="SMART" id="SM00248">
    <property type="entry name" value="ANK"/>
    <property type="match status" value="3"/>
</dbReference>
<dbReference type="Proteomes" id="UP001301958">
    <property type="component" value="Unassembled WGS sequence"/>
</dbReference>
<gene>
    <name evidence="4" type="ORF">QBC38DRAFT_195111</name>
</gene>
<evidence type="ECO:0000256" key="2">
    <source>
        <dbReference type="ARBA" id="ARBA00023043"/>
    </source>
</evidence>
<evidence type="ECO:0000313" key="4">
    <source>
        <dbReference type="EMBL" id="KAK4227275.1"/>
    </source>
</evidence>
<dbReference type="InterPro" id="IPR036770">
    <property type="entry name" value="Ankyrin_rpt-contain_sf"/>
</dbReference>
<organism evidence="4 5">
    <name type="scientific">Podospora fimiseda</name>
    <dbReference type="NCBI Taxonomy" id="252190"/>
    <lineage>
        <taxon>Eukaryota</taxon>
        <taxon>Fungi</taxon>
        <taxon>Dikarya</taxon>
        <taxon>Ascomycota</taxon>
        <taxon>Pezizomycotina</taxon>
        <taxon>Sordariomycetes</taxon>
        <taxon>Sordariomycetidae</taxon>
        <taxon>Sordariales</taxon>
        <taxon>Podosporaceae</taxon>
        <taxon>Podospora</taxon>
    </lineage>
</organism>
<keyword evidence="1" id="KW-0677">Repeat</keyword>
<dbReference type="AlphaFoldDB" id="A0AAN7BPU6"/>
<dbReference type="InterPro" id="IPR002110">
    <property type="entry name" value="Ankyrin_rpt"/>
</dbReference>
<accession>A0AAN7BPU6</accession>
<sequence length="165" mass="17654">MTSYRSSVQGQSPLHGAATNQQIDITEKLLSTELALELDGRDNNGYTPLLTACASGKIAVVKTLVEHGADFHARTNKGFSALHLAVQSGNPELTKFVLALHEDSMPRSRDESCDPSLQHSGIEEGDKAIINMPLQILRGFEEAKDSQNEIALDTAAGNDNAGPAQ</sequence>
<dbReference type="Pfam" id="PF00023">
    <property type="entry name" value="Ank"/>
    <property type="match status" value="1"/>
</dbReference>
<keyword evidence="5" id="KW-1185">Reference proteome</keyword>
<feature type="repeat" description="ANK" evidence="3">
    <location>
        <begin position="9"/>
        <end position="41"/>
    </location>
</feature>
<protein>
    <submittedName>
        <fullName evidence="4">Ankyrin repeat-containing domain protein</fullName>
    </submittedName>
</protein>
<reference evidence="4" key="2">
    <citation type="submission" date="2023-05" db="EMBL/GenBank/DDBJ databases">
        <authorList>
            <consortium name="Lawrence Berkeley National Laboratory"/>
            <person name="Steindorff A."/>
            <person name="Hensen N."/>
            <person name="Bonometti L."/>
            <person name="Westerberg I."/>
            <person name="Brannstrom I.O."/>
            <person name="Guillou S."/>
            <person name="Cros-Aarteil S."/>
            <person name="Calhoun S."/>
            <person name="Haridas S."/>
            <person name="Kuo A."/>
            <person name="Mondo S."/>
            <person name="Pangilinan J."/>
            <person name="Riley R."/>
            <person name="Labutti K."/>
            <person name="Andreopoulos B."/>
            <person name="Lipzen A."/>
            <person name="Chen C."/>
            <person name="Yanf M."/>
            <person name="Daum C."/>
            <person name="Ng V."/>
            <person name="Clum A."/>
            <person name="Ohm R."/>
            <person name="Martin F."/>
            <person name="Silar P."/>
            <person name="Natvig D."/>
            <person name="Lalanne C."/>
            <person name="Gautier V."/>
            <person name="Ament-Velasquez S.L."/>
            <person name="Kruys A."/>
            <person name="Hutchinson M.I."/>
            <person name="Powell A.J."/>
            <person name="Barry K."/>
            <person name="Miller A.N."/>
            <person name="Grigoriev I.V."/>
            <person name="Debuchy R."/>
            <person name="Gladieux P."/>
            <person name="Thoren M.H."/>
            <person name="Johannesson H."/>
        </authorList>
    </citation>
    <scope>NUCLEOTIDE SEQUENCE</scope>
    <source>
        <strain evidence="4">CBS 990.96</strain>
    </source>
</reference>
<dbReference type="Pfam" id="PF12796">
    <property type="entry name" value="Ank_2"/>
    <property type="match status" value="1"/>
</dbReference>
<dbReference type="PROSITE" id="PS50297">
    <property type="entry name" value="ANK_REP_REGION"/>
    <property type="match status" value="2"/>
</dbReference>
<dbReference type="PRINTS" id="PR01415">
    <property type="entry name" value="ANKYRIN"/>
</dbReference>
<dbReference type="EMBL" id="MU865333">
    <property type="protein sequence ID" value="KAK4227275.1"/>
    <property type="molecule type" value="Genomic_DNA"/>
</dbReference>
<feature type="repeat" description="ANK" evidence="3">
    <location>
        <begin position="77"/>
        <end position="109"/>
    </location>
</feature>
<keyword evidence="2 3" id="KW-0040">ANK repeat</keyword>
<proteinExistence type="predicted"/>
<dbReference type="Gene3D" id="1.25.40.20">
    <property type="entry name" value="Ankyrin repeat-containing domain"/>
    <property type="match status" value="1"/>
</dbReference>
<evidence type="ECO:0000256" key="3">
    <source>
        <dbReference type="PROSITE-ProRule" id="PRU00023"/>
    </source>
</evidence>
<dbReference type="PANTHER" id="PTHR24173:SF74">
    <property type="entry name" value="ANKYRIN REPEAT DOMAIN-CONTAINING PROTEIN 16"/>
    <property type="match status" value="1"/>
</dbReference>
<comment type="caution">
    <text evidence="4">The sequence shown here is derived from an EMBL/GenBank/DDBJ whole genome shotgun (WGS) entry which is preliminary data.</text>
</comment>
<dbReference type="SUPFAM" id="SSF48403">
    <property type="entry name" value="Ankyrin repeat"/>
    <property type="match status" value="1"/>
</dbReference>
<evidence type="ECO:0000313" key="5">
    <source>
        <dbReference type="Proteomes" id="UP001301958"/>
    </source>
</evidence>